<sequence length="345" mass="40375">MNINPWRSTSVRTALEGRSFIDTKRIHIHSMLEASRFLACYGFDMEDAADKEELEQIRLEAIELIEQELLRQGESIPESLKNENDVREYLLNASGHGDFKLAPWSGALLRVIHTLTHSHSYLNDIYHDAIREQIFKRFEGHIHTKQGEEYLGNIKLVDVEFRTAKSRRSVAMKLMHKAENVAADIFDWIGIRFITEYRADVIDVLAYLRQQHIVTYANIKPSRSRNTLIDMNWLNTCLDKGMSVDQIKSEMQSKDFPTALNNNTEPTEYNQFTEISYHSVQITCRQRIKIPQSDGKSLSFYFPFEIQMMDQNSYQQTRDGLASHKEYKKRQRSAVRKRIFPFLDK</sequence>
<gene>
    <name evidence="1" type="ORF">CWS31_009080</name>
</gene>
<dbReference type="Proteomes" id="UP000815846">
    <property type="component" value="Unassembled WGS sequence"/>
</dbReference>
<dbReference type="NCBIfam" id="TIGR04552">
    <property type="entry name" value="TIGR04552 family protein"/>
    <property type="match status" value="1"/>
</dbReference>
<dbReference type="Gene3D" id="3.30.460.10">
    <property type="entry name" value="Beta Polymerase, domain 2"/>
    <property type="match status" value="1"/>
</dbReference>
<dbReference type="EMBL" id="PJAI02000008">
    <property type="protein sequence ID" value="TYK65790.1"/>
    <property type="molecule type" value="Genomic_DNA"/>
</dbReference>
<evidence type="ECO:0000313" key="1">
    <source>
        <dbReference type="EMBL" id="TYK65790.1"/>
    </source>
</evidence>
<dbReference type="NCBIfam" id="TIGR04562">
    <property type="entry name" value="TIGR04552 family protein"/>
    <property type="match status" value="1"/>
</dbReference>
<name>A0ABY3MX53_9GAMM</name>
<protein>
    <submittedName>
        <fullName evidence="1">TIGR04552 family protein</fullName>
    </submittedName>
</protein>
<dbReference type="InterPro" id="IPR043519">
    <property type="entry name" value="NT_sf"/>
</dbReference>
<keyword evidence="2" id="KW-1185">Reference proteome</keyword>
<reference evidence="1 2" key="1">
    <citation type="submission" date="2019-08" db="EMBL/GenBank/DDBJ databases">
        <title>Microbe sample from Colwellia echini.</title>
        <authorList>
            <person name="Christiansen L."/>
            <person name="Pathiraja D."/>
            <person name="Schultz-Johansen M."/>
            <person name="Choi I.-G."/>
            <person name="Stougaard P."/>
        </authorList>
    </citation>
    <scope>NUCLEOTIDE SEQUENCE [LARGE SCALE GENOMIC DNA]</scope>
    <source>
        <strain evidence="1 2">A3</strain>
    </source>
</reference>
<evidence type="ECO:0000313" key="2">
    <source>
        <dbReference type="Proteomes" id="UP000815846"/>
    </source>
</evidence>
<proteinExistence type="predicted"/>
<dbReference type="RefSeq" id="WP_101344898.1">
    <property type="nucleotide sequence ID" value="NZ_PJAI02000008.1"/>
</dbReference>
<dbReference type="InterPro" id="IPR030824">
    <property type="entry name" value="CHP04562"/>
</dbReference>
<comment type="caution">
    <text evidence="1">The sequence shown here is derived from an EMBL/GenBank/DDBJ whole genome shotgun (WGS) entry which is preliminary data.</text>
</comment>
<organism evidence="1 2">
    <name type="scientific">Colwellia echini</name>
    <dbReference type="NCBI Taxonomy" id="1982103"/>
    <lineage>
        <taxon>Bacteria</taxon>
        <taxon>Pseudomonadati</taxon>
        <taxon>Pseudomonadota</taxon>
        <taxon>Gammaproteobacteria</taxon>
        <taxon>Alteromonadales</taxon>
        <taxon>Colwelliaceae</taxon>
        <taxon>Colwellia</taxon>
    </lineage>
</organism>
<accession>A0ABY3MX53</accession>